<feature type="transmembrane region" description="Helical" evidence="6">
    <location>
        <begin position="143"/>
        <end position="162"/>
    </location>
</feature>
<dbReference type="InterPro" id="IPR050222">
    <property type="entry name" value="MATE_MdtK"/>
</dbReference>
<keyword evidence="6" id="KW-1133">Transmembrane helix</keyword>
<keyword evidence="8" id="KW-1185">Reference proteome</keyword>
<protein>
    <recommendedName>
        <fullName evidence="3">Probable multidrug resistance protein NorM</fullName>
    </recommendedName>
    <alternativeName>
        <fullName evidence="5">Multidrug-efflux transporter</fullName>
    </alternativeName>
</protein>
<evidence type="ECO:0000313" key="7">
    <source>
        <dbReference type="EMBL" id="TCG11531.1"/>
    </source>
</evidence>
<evidence type="ECO:0000313" key="8">
    <source>
        <dbReference type="Proteomes" id="UP000294192"/>
    </source>
</evidence>
<proteinExistence type="inferred from homology"/>
<evidence type="ECO:0000256" key="1">
    <source>
        <dbReference type="ARBA" id="ARBA00003408"/>
    </source>
</evidence>
<dbReference type="AlphaFoldDB" id="A0A4R0XX03"/>
<evidence type="ECO:0000256" key="5">
    <source>
        <dbReference type="ARBA" id="ARBA00031636"/>
    </source>
</evidence>
<organism evidence="7 8">
    <name type="scientific">Mycoplasma marinum</name>
    <dbReference type="NCBI Taxonomy" id="1937190"/>
    <lineage>
        <taxon>Bacteria</taxon>
        <taxon>Bacillati</taxon>
        <taxon>Mycoplasmatota</taxon>
        <taxon>Mollicutes</taxon>
        <taxon>Mycoplasmataceae</taxon>
        <taxon>Mycoplasma</taxon>
    </lineage>
</organism>
<feature type="transmembrane region" description="Helical" evidence="6">
    <location>
        <begin position="100"/>
        <end position="123"/>
    </location>
</feature>
<comment type="caution">
    <text evidence="7">The sequence shown here is derived from an EMBL/GenBank/DDBJ whole genome shotgun (WGS) entry which is preliminary data.</text>
</comment>
<feature type="transmembrane region" description="Helical" evidence="6">
    <location>
        <begin position="362"/>
        <end position="381"/>
    </location>
</feature>
<accession>A0A4R0XX03</accession>
<feature type="transmembrane region" description="Helical" evidence="6">
    <location>
        <begin position="421"/>
        <end position="444"/>
    </location>
</feature>
<feature type="transmembrane region" description="Helical" evidence="6">
    <location>
        <begin position="169"/>
        <end position="190"/>
    </location>
</feature>
<evidence type="ECO:0000256" key="3">
    <source>
        <dbReference type="ARBA" id="ARBA00020268"/>
    </source>
</evidence>
<dbReference type="GO" id="GO:0005886">
    <property type="term" value="C:plasma membrane"/>
    <property type="evidence" value="ECO:0007669"/>
    <property type="project" value="TreeGrafter"/>
</dbReference>
<feature type="transmembrane region" description="Helical" evidence="6">
    <location>
        <begin position="196"/>
        <end position="219"/>
    </location>
</feature>
<dbReference type="PANTHER" id="PTHR43298:SF2">
    <property type="entry name" value="FMN_FAD EXPORTER YEEO-RELATED"/>
    <property type="match status" value="1"/>
</dbReference>
<evidence type="ECO:0000256" key="2">
    <source>
        <dbReference type="ARBA" id="ARBA00010199"/>
    </source>
</evidence>
<keyword evidence="6" id="KW-0472">Membrane</keyword>
<comment type="similarity">
    <text evidence="2">Belongs to the multi antimicrobial extrusion (MATE) (TC 2.A.66.1) family.</text>
</comment>
<dbReference type="EMBL" id="PSZO01000005">
    <property type="protein sequence ID" value="TCG11531.1"/>
    <property type="molecule type" value="Genomic_DNA"/>
</dbReference>
<sequence length="457" mass="51469">MKKMIKENKIFWKKSLKIIIPVVLSQMLIIAVGFVDNFMITGYDSAQNHLTAVGAGAEMWFGFSSIYISIGILFSIFYAQFSCDKDKFTQTFKINIHFSFGIMIITSLIMFFLAQPIINLFFMSDDSTNSQIAFKIAVDYFKILALGNIFVSVSYLLLNPLITLGKTKYLLIVSAISLLTNTLFDYIFIYPLDLGATGAAISTSGSFFIQMILSIIIAIKNKSIYSNFGSIFLLDKKLTKIFLKRSWMILSFSLMNASFVALTILWSNMFGSELMKSMAIAYAISSVMFTIFPAINQSVKIIIGSELGKGEFAIAKQYSKKLVWPIFVVSTIVVIFGIISGATLPKYLINGQHYKEMAQWMIYTYSTSLYAFAINSYYSCLLEAGGGQLSVSFLNYFTQIWLVIPLAIICGPWVIGLGFKWTFFIAQMSMFSVALASFLVYLRFNWLNNLNEHKDLA</sequence>
<dbReference type="GO" id="GO:0042910">
    <property type="term" value="F:xenobiotic transmembrane transporter activity"/>
    <property type="evidence" value="ECO:0007669"/>
    <property type="project" value="InterPro"/>
</dbReference>
<dbReference type="GO" id="GO:0015297">
    <property type="term" value="F:antiporter activity"/>
    <property type="evidence" value="ECO:0007669"/>
    <property type="project" value="InterPro"/>
</dbReference>
<dbReference type="Pfam" id="PF01554">
    <property type="entry name" value="MatE"/>
    <property type="match status" value="2"/>
</dbReference>
<feature type="transmembrane region" description="Helical" evidence="6">
    <location>
        <begin position="20"/>
        <end position="40"/>
    </location>
</feature>
<dbReference type="InterPro" id="IPR002528">
    <property type="entry name" value="MATE_fam"/>
</dbReference>
<evidence type="ECO:0000256" key="4">
    <source>
        <dbReference type="ARBA" id="ARBA00022448"/>
    </source>
</evidence>
<feature type="transmembrane region" description="Helical" evidence="6">
    <location>
        <begin position="279"/>
        <end position="302"/>
    </location>
</feature>
<evidence type="ECO:0000256" key="6">
    <source>
        <dbReference type="SAM" id="Phobius"/>
    </source>
</evidence>
<feature type="transmembrane region" description="Helical" evidence="6">
    <location>
        <begin position="393"/>
        <end position="415"/>
    </location>
</feature>
<dbReference type="Proteomes" id="UP000294192">
    <property type="component" value="Unassembled WGS sequence"/>
</dbReference>
<comment type="function">
    <text evidence="1">Multidrug efflux pump.</text>
</comment>
<keyword evidence="4" id="KW-0813">Transport</keyword>
<name>A0A4R0XX03_9MOLU</name>
<dbReference type="PANTHER" id="PTHR43298">
    <property type="entry name" value="MULTIDRUG RESISTANCE PROTEIN NORM-RELATED"/>
    <property type="match status" value="1"/>
</dbReference>
<feature type="transmembrane region" description="Helical" evidence="6">
    <location>
        <begin position="60"/>
        <end position="79"/>
    </location>
</feature>
<reference evidence="7 8" key="1">
    <citation type="submission" date="2018-02" db="EMBL/GenBank/DDBJ databases">
        <title>Mycoplasma marinum and Mycoplasma todarodis sp. nov., moderately halophilic and psychrotolerant mycoplasmas isolated from cephalopods.</title>
        <authorList>
            <person name="Viver T."/>
        </authorList>
    </citation>
    <scope>NUCLEOTIDE SEQUENCE [LARGE SCALE GENOMIC DNA]</scope>
    <source>
        <strain evidence="7 8">PE</strain>
    </source>
</reference>
<gene>
    <name evidence="7" type="ORF">C4B24_01640</name>
</gene>
<feature type="transmembrane region" description="Helical" evidence="6">
    <location>
        <begin position="247"/>
        <end position="267"/>
    </location>
</feature>
<dbReference type="OrthoDB" id="9780160at2"/>
<keyword evidence="6" id="KW-0812">Transmembrane</keyword>
<feature type="transmembrane region" description="Helical" evidence="6">
    <location>
        <begin position="322"/>
        <end position="342"/>
    </location>
</feature>